<dbReference type="CDD" id="cd11020">
    <property type="entry name" value="CuRO_1_CuNIR"/>
    <property type="match status" value="1"/>
</dbReference>
<dbReference type="Gene3D" id="2.60.40.420">
    <property type="entry name" value="Cupredoxins - blue copper proteins"/>
    <property type="match status" value="3"/>
</dbReference>
<keyword evidence="14" id="KW-0812">Transmembrane</keyword>
<evidence type="ECO:0000256" key="4">
    <source>
        <dbReference type="ARBA" id="ARBA00011233"/>
    </source>
</evidence>
<dbReference type="SUPFAM" id="SSF49503">
    <property type="entry name" value="Cupredoxins"/>
    <property type="match status" value="3"/>
</dbReference>
<keyword evidence="14" id="KW-1133">Transmembrane helix</keyword>
<evidence type="ECO:0000256" key="5">
    <source>
        <dbReference type="ARBA" id="ARBA00011882"/>
    </source>
</evidence>
<feature type="transmembrane region" description="Helical" evidence="14">
    <location>
        <begin position="211"/>
        <end position="227"/>
    </location>
</feature>
<dbReference type="EMBL" id="BJLQ01000003">
    <property type="protein sequence ID" value="GEA83186.1"/>
    <property type="molecule type" value="Genomic_DNA"/>
</dbReference>
<dbReference type="GO" id="GO:0005507">
    <property type="term" value="F:copper ion binding"/>
    <property type="evidence" value="ECO:0007669"/>
    <property type="project" value="InterPro"/>
</dbReference>
<keyword evidence="7 12" id="KW-0479">Metal-binding</keyword>
<feature type="binding site" description="type 1 copper site" evidence="12">
    <location>
        <position position="739"/>
    </location>
    <ligand>
        <name>Cu cation</name>
        <dbReference type="ChEBI" id="CHEBI:23378"/>
        <label>1</label>
    </ligand>
</feature>
<evidence type="ECO:0000256" key="1">
    <source>
        <dbReference type="ARBA" id="ARBA00001960"/>
    </source>
</evidence>
<dbReference type="OrthoDB" id="345021at2"/>
<evidence type="ECO:0000256" key="10">
    <source>
        <dbReference type="ARBA" id="ARBA00023008"/>
    </source>
</evidence>
<evidence type="ECO:0000313" key="17">
    <source>
        <dbReference type="EMBL" id="GEA83186.1"/>
    </source>
</evidence>
<dbReference type="InterPro" id="IPR008972">
    <property type="entry name" value="Cupredoxin"/>
</dbReference>
<evidence type="ECO:0000259" key="16">
    <source>
        <dbReference type="Pfam" id="PF13473"/>
    </source>
</evidence>
<keyword evidence="18" id="KW-1185">Reference proteome</keyword>
<dbReference type="RefSeq" id="WP_141368700.1">
    <property type="nucleotide sequence ID" value="NZ_BJLQ01000003.1"/>
</dbReference>
<feature type="transmembrane region" description="Helical" evidence="14">
    <location>
        <begin position="433"/>
        <end position="452"/>
    </location>
</feature>
<evidence type="ECO:0000256" key="12">
    <source>
        <dbReference type="PIRSR" id="PIRSR601287-1"/>
    </source>
</evidence>
<dbReference type="PANTHER" id="PTHR11709">
    <property type="entry name" value="MULTI-COPPER OXIDASE"/>
    <property type="match status" value="1"/>
</dbReference>
<evidence type="ECO:0000256" key="7">
    <source>
        <dbReference type="ARBA" id="ARBA00022723"/>
    </source>
</evidence>
<dbReference type="PRINTS" id="PR00695">
    <property type="entry name" value="CUNO2RDTASE"/>
</dbReference>
<dbReference type="InterPro" id="IPR028096">
    <property type="entry name" value="EfeO_Cupredoxin"/>
</dbReference>
<dbReference type="EC" id="1.7.2.1" evidence="5"/>
<keyword evidence="8" id="KW-0677">Repeat</keyword>
<comment type="caution">
    <text evidence="17">The sequence shown here is derived from an EMBL/GenBank/DDBJ whole genome shotgun (WGS) entry which is preliminary data.</text>
</comment>
<dbReference type="InterPro" id="IPR045087">
    <property type="entry name" value="Cu-oxidase_fam"/>
</dbReference>
<protein>
    <recommendedName>
        <fullName evidence="6">Copper-containing nitrite reductase</fullName>
        <ecNumber evidence="5">1.7.2.1</ecNumber>
    </recommendedName>
</protein>
<feature type="transmembrane region" description="Helical" evidence="14">
    <location>
        <begin position="100"/>
        <end position="122"/>
    </location>
</feature>
<proteinExistence type="inferred from homology"/>
<evidence type="ECO:0000259" key="15">
    <source>
        <dbReference type="Pfam" id="PF07732"/>
    </source>
</evidence>
<feature type="transmembrane region" description="Helical" evidence="14">
    <location>
        <begin position="367"/>
        <end position="385"/>
    </location>
</feature>
<organism evidence="17 18">
    <name type="scientific">Cellulomonas gelida</name>
    <dbReference type="NCBI Taxonomy" id="1712"/>
    <lineage>
        <taxon>Bacteria</taxon>
        <taxon>Bacillati</taxon>
        <taxon>Actinomycetota</taxon>
        <taxon>Actinomycetes</taxon>
        <taxon>Micrococcales</taxon>
        <taxon>Cellulomonadaceae</taxon>
        <taxon>Cellulomonas</taxon>
    </lineage>
</organism>
<feature type="binding site" description="type 1 copper site" evidence="12">
    <location>
        <position position="699"/>
    </location>
    <ligand>
        <name>Cu cation</name>
        <dbReference type="ChEBI" id="CHEBI:23378"/>
        <label>1</label>
    </ligand>
</feature>
<evidence type="ECO:0000256" key="13">
    <source>
        <dbReference type="SAM" id="MobiDB-lite"/>
    </source>
</evidence>
<gene>
    <name evidence="17" type="ORF">CGE01nite_04370</name>
</gene>
<feature type="transmembrane region" description="Helical" evidence="14">
    <location>
        <begin position="289"/>
        <end position="311"/>
    </location>
</feature>
<feature type="transmembrane region" description="Helical" evidence="14">
    <location>
        <begin position="391"/>
        <end position="412"/>
    </location>
</feature>
<evidence type="ECO:0000256" key="3">
    <source>
        <dbReference type="ARBA" id="ARBA00010609"/>
    </source>
</evidence>
<feature type="domain" description="EfeO-type cupredoxin-like" evidence="16">
    <location>
        <begin position="476"/>
        <end position="539"/>
    </location>
</feature>
<dbReference type="InterPro" id="IPR011707">
    <property type="entry name" value="Cu-oxidase-like_N"/>
</dbReference>
<comment type="subunit">
    <text evidence="4">Homotrimer.</text>
</comment>
<reference evidence="17 18" key="1">
    <citation type="submission" date="2019-06" db="EMBL/GenBank/DDBJ databases">
        <title>Whole genome shotgun sequence of Cellulomonas gelida NBRC 3748.</title>
        <authorList>
            <person name="Hosoyama A."/>
            <person name="Uohara A."/>
            <person name="Ohji S."/>
            <person name="Ichikawa N."/>
        </authorList>
    </citation>
    <scope>NUCLEOTIDE SEQUENCE [LARGE SCALE GENOMIC DNA]</scope>
    <source>
        <strain evidence="17 18">NBRC 3748</strain>
    </source>
</reference>
<feature type="region of interest" description="Disordered" evidence="13">
    <location>
        <begin position="572"/>
        <end position="612"/>
    </location>
</feature>
<comment type="cofactor">
    <cofactor evidence="2 12">
        <name>Cu(2+)</name>
        <dbReference type="ChEBI" id="CHEBI:29036"/>
    </cofactor>
</comment>
<evidence type="ECO:0000313" key="18">
    <source>
        <dbReference type="Proteomes" id="UP000320461"/>
    </source>
</evidence>
<name>A0A4Y3KHQ5_9CELL</name>
<dbReference type="PANTHER" id="PTHR11709:SF394">
    <property type="entry name" value="FI03373P-RELATED"/>
    <property type="match status" value="1"/>
</dbReference>
<evidence type="ECO:0000256" key="2">
    <source>
        <dbReference type="ARBA" id="ARBA00001973"/>
    </source>
</evidence>
<feature type="transmembrane region" description="Helical" evidence="14">
    <location>
        <begin position="331"/>
        <end position="355"/>
    </location>
</feature>
<feature type="domain" description="Plastocyanin-like" evidence="15">
    <location>
        <begin position="654"/>
        <end position="761"/>
    </location>
</feature>
<evidence type="ECO:0000256" key="6">
    <source>
        <dbReference type="ARBA" id="ARBA00017290"/>
    </source>
</evidence>
<feature type="transmembrane region" description="Helical" evidence="14">
    <location>
        <begin position="37"/>
        <end position="54"/>
    </location>
</feature>
<evidence type="ECO:0000256" key="8">
    <source>
        <dbReference type="ARBA" id="ARBA00022737"/>
    </source>
</evidence>
<evidence type="ECO:0000256" key="9">
    <source>
        <dbReference type="ARBA" id="ARBA00023002"/>
    </source>
</evidence>
<dbReference type="InterPro" id="IPR001287">
    <property type="entry name" value="NO2-reductase_Cu"/>
</dbReference>
<feature type="transmembrane region" description="Helical" evidence="14">
    <location>
        <begin position="134"/>
        <end position="155"/>
    </location>
</feature>
<feature type="transmembrane region" description="Helical" evidence="14">
    <location>
        <begin position="74"/>
        <end position="94"/>
    </location>
</feature>
<dbReference type="Proteomes" id="UP000320461">
    <property type="component" value="Unassembled WGS sequence"/>
</dbReference>
<comment type="cofactor">
    <cofactor evidence="1 12">
        <name>Cu(+)</name>
        <dbReference type="ChEBI" id="CHEBI:49552"/>
    </cofactor>
</comment>
<keyword evidence="10 12" id="KW-0186">Copper</keyword>
<feature type="binding site" description="type 1 copper site" evidence="12">
    <location>
        <position position="893"/>
    </location>
    <ligand>
        <name>Cu cation</name>
        <dbReference type="ChEBI" id="CHEBI:23378"/>
        <label>1</label>
    </ligand>
</feature>
<feature type="transmembrane region" description="Helical" evidence="14">
    <location>
        <begin position="233"/>
        <end position="253"/>
    </location>
</feature>
<evidence type="ECO:0000256" key="11">
    <source>
        <dbReference type="ARBA" id="ARBA00049340"/>
    </source>
</evidence>
<feature type="transmembrane region" description="Helical" evidence="14">
    <location>
        <begin position="167"/>
        <end position="191"/>
    </location>
</feature>
<dbReference type="Pfam" id="PF13473">
    <property type="entry name" value="Cupredoxin_1"/>
    <property type="match status" value="1"/>
</dbReference>
<dbReference type="AlphaFoldDB" id="A0A4Y3KHQ5"/>
<dbReference type="CDD" id="cd04208">
    <property type="entry name" value="CuRO_2_CuNIR"/>
    <property type="match status" value="1"/>
</dbReference>
<keyword evidence="9" id="KW-0560">Oxidoreductase</keyword>
<accession>A0A4Y3KHQ5</accession>
<feature type="binding site" description="type 1 copper site" evidence="12">
    <location>
        <position position="738"/>
    </location>
    <ligand>
        <name>Cu cation</name>
        <dbReference type="ChEBI" id="CHEBI:23378"/>
        <label>1</label>
    </ligand>
</feature>
<feature type="binding site" description="type 1 copper site" evidence="12">
    <location>
        <position position="752"/>
    </location>
    <ligand>
        <name>Cu cation</name>
        <dbReference type="ChEBI" id="CHEBI:23378"/>
        <label>1</label>
    </ligand>
</feature>
<feature type="binding site" description="type 1 copper site" evidence="12">
    <location>
        <position position="747"/>
    </location>
    <ligand>
        <name>Cu cation</name>
        <dbReference type="ChEBI" id="CHEBI:23378"/>
        <label>1</label>
    </ligand>
</feature>
<feature type="binding site" description="type 1 copper site" evidence="12">
    <location>
        <position position="704"/>
    </location>
    <ligand>
        <name>Cu cation</name>
        <dbReference type="ChEBI" id="CHEBI:23378"/>
        <label>1</label>
    </ligand>
</feature>
<evidence type="ECO:0000256" key="14">
    <source>
        <dbReference type="SAM" id="Phobius"/>
    </source>
</evidence>
<dbReference type="Pfam" id="PF07732">
    <property type="entry name" value="Cu-oxidase_3"/>
    <property type="match status" value="1"/>
</dbReference>
<sequence length="910" mass="93447">MTRATWHLRANALVLAWLAAAALLTVAHRWVPAAQWLMVHLLLLGAVTTAILLWSQHFADTLLRTPVPGGRRGLTARLAAHTVGALLVVAGLALPSFALVVPGSVLVAGAGLAQAVVLARQMRGALPTRFRPLVRWYVCAGAALPFGVACGVVLARGTLSDAAHGRLYVAHVVLTLVGWVATTVLGTLMVLWPTVQHARIEPADERDGRRALPVVLAGLGVLVVAAATGVRWLVPVGCVVVSAGAGLVAAVMWRQRRAAAPVVAANAARDLPARTAPVHVPPTFAPGSLAASVAWFVGSVLAFGVVVAAAPGWDVAVDRVRGLVAPFVVGFAAQVLIGALSHLLPVVLGGGPAVARRTAAELDRGGLVRLVLVNGGLLLFCAPVPSAVRVVVSFVVLGALVSFVVLALRAVLIARRPVPAAPSAGARPTHRSGALAVGVGALALAVVVGVAMDPPAAGIATASASGDGSGEVVATGRTTTVQVEAGRMRFSPSRIEVPAGDRLVLEVTNVDDDVHDLVVANGATSGRLAPGESARVDVGVVGAGLDAWCSVAGHRLMGMTLAIVVTGDAEVASPVDPGSGERPDEGVTGGQDHAMPHHGGDPGEGTASGSGSAADLLDLMAEPDPDFVARDATLAPLGPDEGPVTRHVRLVVQEVVREVAPGVTQRLWTFGGTAPGPVLHGRVGDRFVVTLVNDGSIGHSIDFHAGALAPDDVMRTIAPGEELTYAFTATRSGIWMYHCSTMPMSTHIANGMSGAVVIEPDGLAPVDRQYVVVQSELYLGAQGGEVDAAKVATQMPDLVVLNGYANQYRDRPLAATVGQPVRFWVLDSGPNRPSAFHVVGGQFHTVYREGEYTLRDGGSTGTGGSQVLALQPAEGGFVELTFPQAGTYPFVSHVMSDAEKGAAGRVVVTP</sequence>
<comment type="catalytic activity">
    <reaction evidence="11">
        <text>nitric oxide + Fe(III)-[cytochrome c] + H2O = Fe(II)-[cytochrome c] + nitrite + 2 H(+)</text>
        <dbReference type="Rhea" id="RHEA:15233"/>
        <dbReference type="Rhea" id="RHEA-COMP:10350"/>
        <dbReference type="Rhea" id="RHEA-COMP:14399"/>
        <dbReference type="ChEBI" id="CHEBI:15377"/>
        <dbReference type="ChEBI" id="CHEBI:15378"/>
        <dbReference type="ChEBI" id="CHEBI:16301"/>
        <dbReference type="ChEBI" id="CHEBI:16480"/>
        <dbReference type="ChEBI" id="CHEBI:29033"/>
        <dbReference type="ChEBI" id="CHEBI:29034"/>
        <dbReference type="EC" id="1.7.2.1"/>
    </reaction>
</comment>
<comment type="similarity">
    <text evidence="3">Belongs to the multicopper oxidase family.</text>
</comment>
<keyword evidence="14" id="KW-0472">Membrane</keyword>
<dbReference type="GO" id="GO:0050421">
    <property type="term" value="F:nitrite reductase (NO-forming) activity"/>
    <property type="evidence" value="ECO:0007669"/>
    <property type="project" value="UniProtKB-EC"/>
</dbReference>